<dbReference type="GO" id="GO:0031624">
    <property type="term" value="F:ubiquitin conjugating enzyme binding"/>
    <property type="evidence" value="ECO:0007669"/>
    <property type="project" value="TreeGrafter"/>
</dbReference>
<dbReference type="PROSITE" id="PS50089">
    <property type="entry name" value="ZF_RING_2"/>
    <property type="match status" value="1"/>
</dbReference>
<dbReference type="GeneID" id="108667141"/>
<name>A0A8B7N6V4_HYAAZ</name>
<dbReference type="GO" id="GO:0008270">
    <property type="term" value="F:zinc ion binding"/>
    <property type="evidence" value="ECO:0007669"/>
    <property type="project" value="UniProtKB-KW"/>
</dbReference>
<dbReference type="GO" id="GO:0005789">
    <property type="term" value="C:endoplasmic reticulum membrane"/>
    <property type="evidence" value="ECO:0007669"/>
    <property type="project" value="TreeGrafter"/>
</dbReference>
<evidence type="ECO:0000256" key="2">
    <source>
        <dbReference type="ARBA" id="ARBA00022771"/>
    </source>
</evidence>
<keyword evidence="1" id="KW-0479">Metal-binding</keyword>
<accession>A0A8B7N6V4</accession>
<dbReference type="PANTHER" id="PTHR46717">
    <property type="entry name" value="E3 UBIQUITIN-PROTEIN LIGASE RNF180"/>
    <property type="match status" value="1"/>
</dbReference>
<evidence type="ECO:0000313" key="9">
    <source>
        <dbReference type="RefSeq" id="XP_018009617.1"/>
    </source>
</evidence>
<dbReference type="SUPFAM" id="SSF57850">
    <property type="entry name" value="RING/U-box"/>
    <property type="match status" value="1"/>
</dbReference>
<feature type="region of interest" description="Disordered" evidence="5">
    <location>
        <begin position="679"/>
        <end position="708"/>
    </location>
</feature>
<feature type="compositionally biased region" description="Polar residues" evidence="5">
    <location>
        <begin position="228"/>
        <end position="244"/>
    </location>
</feature>
<dbReference type="InterPro" id="IPR001841">
    <property type="entry name" value="Znf_RING"/>
</dbReference>
<keyword evidence="6" id="KW-0812">Transmembrane</keyword>
<evidence type="ECO:0000256" key="4">
    <source>
        <dbReference type="PROSITE-ProRule" id="PRU00175"/>
    </source>
</evidence>
<dbReference type="InterPro" id="IPR033263">
    <property type="entry name" value="RNF180"/>
</dbReference>
<dbReference type="GO" id="GO:0061630">
    <property type="term" value="F:ubiquitin protein ligase activity"/>
    <property type="evidence" value="ECO:0007669"/>
    <property type="project" value="InterPro"/>
</dbReference>
<feature type="compositionally biased region" description="Polar residues" evidence="5">
    <location>
        <begin position="755"/>
        <end position="773"/>
    </location>
</feature>
<dbReference type="Gene3D" id="3.30.40.10">
    <property type="entry name" value="Zinc/RING finger domain, C3HC4 (zinc finger)"/>
    <property type="match status" value="1"/>
</dbReference>
<sequence length="801" mass="87389">MAPVRCIGCRTQLLDSENHRLLDAHSAPLHSSSTGSEDICPSLKDKSHLYLDAENLPNFAYSAVMESGFTTARLKCPKCSSRIGAFNFVKGCQCGCGAHILPSVHLIFSKVDYSGYAVSAAGSSMSCSSDAAEDEVKEPLLLRWDDTLDPAGVTRIAQASQSPPSQQTKSSIQHSSCKSLSANDDVKLLNNQELSCTAPLPASYSLDSFLSHSSACRDKDILSTATENNANSDESNQAAMQANSPCEPVPDVDFELPRVLSLTKDKSARKYCPTDEGELSFPNYHDACTLTHAGKSSSPASNNSSLISDSETGDNPSTSYDNSNSHTSTYPVEESSVNQIDVTISCQGNSHIRNCDMPTVSVINISNSVHPSSSSASISSTNSPSTCVTTTTTTAGTCASTIDSTTKVATTSTSEYPELIDYPDHLLCAICLELLFSPFCVKPCSHVFCEPCLRRLARPCPTNTACPLCREIIGACLPAAEYSREVRQKYPNQVAERQKFEQNHSAQHLPLPWLQNYRFLNFSSTRHPRSGVYTRYSNWWRTALWIFWVDAIGFLLILTLNWFLTQNMGGSEQQLPSPPHLPVSHNPAVVLDGSGDGGGFKPRRGSDGGESFEHYIHSMGARENAIKGMASTDYQQYIKYHSPHTASPIQTTAYTASPGDRPLAHNEKTVNFMDANVVSNDKNDADKSSPNDEYDLKPSSEEAKRRQRRYTKRIPVHFFNSFDSFGDVGIDFDEHAGTKTLEGDSENEHEVVTKAGSTQPRARFNSRTRSSSRLAKGVPDSDDVAAEEAVPPQEGVRWVLA</sequence>
<organism evidence="8 9">
    <name type="scientific">Hyalella azteca</name>
    <name type="common">Amphipod</name>
    <dbReference type="NCBI Taxonomy" id="294128"/>
    <lineage>
        <taxon>Eukaryota</taxon>
        <taxon>Metazoa</taxon>
        <taxon>Ecdysozoa</taxon>
        <taxon>Arthropoda</taxon>
        <taxon>Crustacea</taxon>
        <taxon>Multicrustacea</taxon>
        <taxon>Malacostraca</taxon>
        <taxon>Eumalacostraca</taxon>
        <taxon>Peracarida</taxon>
        <taxon>Amphipoda</taxon>
        <taxon>Senticaudata</taxon>
        <taxon>Talitrida</taxon>
        <taxon>Talitroidea</taxon>
        <taxon>Hyalellidae</taxon>
        <taxon>Hyalella</taxon>
    </lineage>
</organism>
<dbReference type="GO" id="GO:0042415">
    <property type="term" value="P:norepinephrine metabolic process"/>
    <property type="evidence" value="ECO:0007669"/>
    <property type="project" value="TreeGrafter"/>
</dbReference>
<dbReference type="Pfam" id="PF00097">
    <property type="entry name" value="zf-C3HC4"/>
    <property type="match status" value="1"/>
</dbReference>
<keyword evidence="6" id="KW-0472">Membrane</keyword>
<evidence type="ECO:0000259" key="7">
    <source>
        <dbReference type="PROSITE" id="PS50089"/>
    </source>
</evidence>
<dbReference type="OrthoDB" id="2017893at2759"/>
<dbReference type="GO" id="GO:0032436">
    <property type="term" value="P:positive regulation of proteasomal ubiquitin-dependent protein catabolic process"/>
    <property type="evidence" value="ECO:0007669"/>
    <property type="project" value="TreeGrafter"/>
</dbReference>
<dbReference type="InterPro" id="IPR018957">
    <property type="entry name" value="Znf_C3HC4_RING-type"/>
</dbReference>
<feature type="compositionally biased region" description="Low complexity" evidence="5">
    <location>
        <begin position="296"/>
        <end position="310"/>
    </location>
</feature>
<keyword evidence="6" id="KW-1133">Transmembrane helix</keyword>
<evidence type="ECO:0000256" key="1">
    <source>
        <dbReference type="ARBA" id="ARBA00022723"/>
    </source>
</evidence>
<dbReference type="GO" id="GO:0042428">
    <property type="term" value="P:serotonin metabolic process"/>
    <property type="evidence" value="ECO:0007669"/>
    <property type="project" value="TreeGrafter"/>
</dbReference>
<protein>
    <submittedName>
        <fullName evidence="9">Uncharacterized protein LOC108667141 isoform X1</fullName>
    </submittedName>
</protein>
<evidence type="ECO:0000256" key="5">
    <source>
        <dbReference type="SAM" id="MobiDB-lite"/>
    </source>
</evidence>
<dbReference type="KEGG" id="hazt:108667141"/>
<keyword evidence="2 4" id="KW-0863">Zinc-finger</keyword>
<feature type="region of interest" description="Disordered" evidence="5">
    <location>
        <begin position="293"/>
        <end position="334"/>
    </location>
</feature>
<reference evidence="9" key="1">
    <citation type="submission" date="2025-08" db="UniProtKB">
        <authorList>
            <consortium name="RefSeq"/>
        </authorList>
    </citation>
    <scope>IDENTIFICATION</scope>
    <source>
        <tissue evidence="9">Whole organism</tissue>
    </source>
</reference>
<proteinExistence type="predicted"/>
<dbReference type="SMART" id="SM00184">
    <property type="entry name" value="RING"/>
    <property type="match status" value="1"/>
</dbReference>
<evidence type="ECO:0000256" key="3">
    <source>
        <dbReference type="ARBA" id="ARBA00022833"/>
    </source>
</evidence>
<dbReference type="InterPro" id="IPR013083">
    <property type="entry name" value="Znf_RING/FYVE/PHD"/>
</dbReference>
<feature type="domain" description="RING-type" evidence="7">
    <location>
        <begin position="428"/>
        <end position="470"/>
    </location>
</feature>
<dbReference type="GO" id="GO:0000209">
    <property type="term" value="P:protein polyubiquitination"/>
    <property type="evidence" value="ECO:0007669"/>
    <property type="project" value="InterPro"/>
</dbReference>
<dbReference type="InterPro" id="IPR017907">
    <property type="entry name" value="Znf_RING_CS"/>
</dbReference>
<feature type="region of interest" description="Disordered" evidence="5">
    <location>
        <begin position="228"/>
        <end position="250"/>
    </location>
</feature>
<keyword evidence="8" id="KW-1185">Reference proteome</keyword>
<feature type="region of interest" description="Disordered" evidence="5">
    <location>
        <begin position="738"/>
        <end position="801"/>
    </location>
</feature>
<feature type="transmembrane region" description="Helical" evidence="6">
    <location>
        <begin position="545"/>
        <end position="564"/>
    </location>
</feature>
<keyword evidence="3" id="KW-0862">Zinc</keyword>
<dbReference type="RefSeq" id="XP_018009617.1">
    <property type="nucleotide sequence ID" value="XM_018154128.2"/>
</dbReference>
<feature type="compositionally biased region" description="Basic and acidic residues" evidence="5">
    <location>
        <begin position="681"/>
        <end position="704"/>
    </location>
</feature>
<dbReference type="AlphaFoldDB" id="A0A8B7N6V4"/>
<dbReference type="PANTHER" id="PTHR46717:SF1">
    <property type="entry name" value="E3 UBIQUITIN-PROTEIN LIGASE RNF180"/>
    <property type="match status" value="1"/>
</dbReference>
<dbReference type="Proteomes" id="UP000694843">
    <property type="component" value="Unplaced"/>
</dbReference>
<evidence type="ECO:0000256" key="6">
    <source>
        <dbReference type="SAM" id="Phobius"/>
    </source>
</evidence>
<dbReference type="OMA" id="CETQTQR"/>
<feature type="compositionally biased region" description="Polar residues" evidence="5">
    <location>
        <begin position="313"/>
        <end position="334"/>
    </location>
</feature>
<gene>
    <name evidence="9" type="primary">LOC108667141</name>
</gene>
<evidence type="ECO:0000313" key="8">
    <source>
        <dbReference type="Proteomes" id="UP000694843"/>
    </source>
</evidence>
<dbReference type="PROSITE" id="PS00518">
    <property type="entry name" value="ZF_RING_1"/>
    <property type="match status" value="1"/>
</dbReference>